<sequence>MVFPETCHCGNFSHHDYDTMTKYQADRLMSLLMYLHHNNAPPKWVRATYVTPRNNYGLDPAFLSSTTAPPPAEMRDRLAQGRAPLFHVAAEDFIPSLLSSDVEKIDNLRATKGGAHPVPEVVRAKVIGSKTTRPQVASKVFKEKNVRECAFCREAKEKDLMVCSRCKLVYYCGRECQRLAWPAHKLFCKG</sequence>
<dbReference type="OrthoDB" id="341421at2759"/>
<keyword evidence="7" id="KW-1185">Reference proteome</keyword>
<keyword evidence="1" id="KW-0479">Metal-binding</keyword>
<proteinExistence type="predicted"/>
<evidence type="ECO:0000256" key="4">
    <source>
        <dbReference type="PROSITE-ProRule" id="PRU00134"/>
    </source>
</evidence>
<name>A0A0D2NQE0_HYPSF</name>
<dbReference type="STRING" id="945553.A0A0D2NQE0"/>
<feature type="domain" description="MYND-type" evidence="5">
    <location>
        <begin position="149"/>
        <end position="188"/>
    </location>
</feature>
<dbReference type="Proteomes" id="UP000054270">
    <property type="component" value="Unassembled WGS sequence"/>
</dbReference>
<dbReference type="PROSITE" id="PS50865">
    <property type="entry name" value="ZF_MYND_2"/>
    <property type="match status" value="1"/>
</dbReference>
<dbReference type="SUPFAM" id="SSF144232">
    <property type="entry name" value="HIT/MYND zinc finger-like"/>
    <property type="match status" value="1"/>
</dbReference>
<reference evidence="7" key="1">
    <citation type="submission" date="2014-04" db="EMBL/GenBank/DDBJ databases">
        <title>Evolutionary Origins and Diversification of the Mycorrhizal Mutualists.</title>
        <authorList>
            <consortium name="DOE Joint Genome Institute"/>
            <consortium name="Mycorrhizal Genomics Consortium"/>
            <person name="Kohler A."/>
            <person name="Kuo A."/>
            <person name="Nagy L.G."/>
            <person name="Floudas D."/>
            <person name="Copeland A."/>
            <person name="Barry K.W."/>
            <person name="Cichocki N."/>
            <person name="Veneault-Fourrey C."/>
            <person name="LaButti K."/>
            <person name="Lindquist E.A."/>
            <person name="Lipzen A."/>
            <person name="Lundell T."/>
            <person name="Morin E."/>
            <person name="Murat C."/>
            <person name="Riley R."/>
            <person name="Ohm R."/>
            <person name="Sun H."/>
            <person name="Tunlid A."/>
            <person name="Henrissat B."/>
            <person name="Grigoriev I.V."/>
            <person name="Hibbett D.S."/>
            <person name="Martin F."/>
        </authorList>
    </citation>
    <scope>NUCLEOTIDE SEQUENCE [LARGE SCALE GENOMIC DNA]</scope>
    <source>
        <strain evidence="7">FD-334 SS-4</strain>
    </source>
</reference>
<dbReference type="Pfam" id="PF01753">
    <property type="entry name" value="zf-MYND"/>
    <property type="match status" value="1"/>
</dbReference>
<dbReference type="AlphaFoldDB" id="A0A0D2NQE0"/>
<evidence type="ECO:0000313" key="7">
    <source>
        <dbReference type="Proteomes" id="UP000054270"/>
    </source>
</evidence>
<dbReference type="GO" id="GO:0008270">
    <property type="term" value="F:zinc ion binding"/>
    <property type="evidence" value="ECO:0007669"/>
    <property type="project" value="UniProtKB-KW"/>
</dbReference>
<evidence type="ECO:0000313" key="6">
    <source>
        <dbReference type="EMBL" id="KJA20989.1"/>
    </source>
</evidence>
<evidence type="ECO:0000256" key="2">
    <source>
        <dbReference type="ARBA" id="ARBA00022771"/>
    </source>
</evidence>
<dbReference type="PROSITE" id="PS01360">
    <property type="entry name" value="ZF_MYND_1"/>
    <property type="match status" value="1"/>
</dbReference>
<protein>
    <recommendedName>
        <fullName evidence="5">MYND-type domain-containing protein</fullName>
    </recommendedName>
</protein>
<evidence type="ECO:0000259" key="5">
    <source>
        <dbReference type="PROSITE" id="PS50865"/>
    </source>
</evidence>
<keyword evidence="2 4" id="KW-0863">Zinc-finger</keyword>
<dbReference type="EMBL" id="KN817562">
    <property type="protein sequence ID" value="KJA20989.1"/>
    <property type="molecule type" value="Genomic_DNA"/>
</dbReference>
<evidence type="ECO:0000256" key="1">
    <source>
        <dbReference type="ARBA" id="ARBA00022723"/>
    </source>
</evidence>
<dbReference type="InterPro" id="IPR002893">
    <property type="entry name" value="Znf_MYND"/>
</dbReference>
<evidence type="ECO:0000256" key="3">
    <source>
        <dbReference type="ARBA" id="ARBA00022833"/>
    </source>
</evidence>
<dbReference type="Gene3D" id="6.10.140.2220">
    <property type="match status" value="1"/>
</dbReference>
<keyword evidence="3" id="KW-0862">Zinc</keyword>
<gene>
    <name evidence="6" type="ORF">HYPSUDRAFT_764394</name>
</gene>
<organism evidence="6 7">
    <name type="scientific">Hypholoma sublateritium (strain FD-334 SS-4)</name>
    <dbReference type="NCBI Taxonomy" id="945553"/>
    <lineage>
        <taxon>Eukaryota</taxon>
        <taxon>Fungi</taxon>
        <taxon>Dikarya</taxon>
        <taxon>Basidiomycota</taxon>
        <taxon>Agaricomycotina</taxon>
        <taxon>Agaricomycetes</taxon>
        <taxon>Agaricomycetidae</taxon>
        <taxon>Agaricales</taxon>
        <taxon>Agaricineae</taxon>
        <taxon>Strophariaceae</taxon>
        <taxon>Hypholoma</taxon>
    </lineage>
</organism>
<accession>A0A0D2NQE0</accession>